<dbReference type="InterPro" id="IPR002933">
    <property type="entry name" value="Peptidase_M20"/>
</dbReference>
<dbReference type="InterPro" id="IPR011650">
    <property type="entry name" value="Peptidase_M20_dimer"/>
</dbReference>
<dbReference type="PATRIC" id="fig|1291734.4.peg.1490"/>
<dbReference type="EMBL" id="AZDJ01000022">
    <property type="protein sequence ID" value="KRK72475.1"/>
    <property type="molecule type" value="Genomic_DNA"/>
</dbReference>
<dbReference type="GO" id="GO:0016805">
    <property type="term" value="F:dipeptidase activity"/>
    <property type="evidence" value="ECO:0007669"/>
    <property type="project" value="TreeGrafter"/>
</dbReference>
<dbReference type="Pfam" id="PF07687">
    <property type="entry name" value="M20_dimer"/>
    <property type="match status" value="1"/>
</dbReference>
<name>A0A0R1JMW4_9LACO</name>
<evidence type="ECO:0000313" key="2">
    <source>
        <dbReference type="EMBL" id="KRK72475.1"/>
    </source>
</evidence>
<dbReference type="STRING" id="1291734.FD02_GL001447"/>
<proteinExistence type="predicted"/>
<evidence type="ECO:0000259" key="1">
    <source>
        <dbReference type="Pfam" id="PF07687"/>
    </source>
</evidence>
<dbReference type="GO" id="GO:0005737">
    <property type="term" value="C:cytoplasm"/>
    <property type="evidence" value="ECO:0007669"/>
    <property type="project" value="TreeGrafter"/>
</dbReference>
<dbReference type="SUPFAM" id="SSF53187">
    <property type="entry name" value="Zn-dependent exopeptidases"/>
    <property type="match status" value="1"/>
</dbReference>
<accession>A0A0R1JMW4</accession>
<dbReference type="Pfam" id="PF01546">
    <property type="entry name" value="Peptidase_M20"/>
    <property type="match status" value="1"/>
</dbReference>
<dbReference type="SUPFAM" id="SSF55031">
    <property type="entry name" value="Bacterial exopeptidase dimerisation domain"/>
    <property type="match status" value="1"/>
</dbReference>
<dbReference type="InterPro" id="IPR052030">
    <property type="entry name" value="Peptidase_M20/M20A_hydrolases"/>
</dbReference>
<dbReference type="InterPro" id="IPR036264">
    <property type="entry name" value="Bact_exopeptidase_dim_dom"/>
</dbReference>
<dbReference type="GO" id="GO:0071713">
    <property type="term" value="F:para-aminobenzoyl-glutamate hydrolase activity"/>
    <property type="evidence" value="ECO:0007669"/>
    <property type="project" value="TreeGrafter"/>
</dbReference>
<dbReference type="OrthoDB" id="9781032at2"/>
<reference evidence="2 3" key="1">
    <citation type="journal article" date="2015" name="Genome Announc.">
        <title>Expanding the biotechnology potential of lactobacilli through comparative genomics of 213 strains and associated genera.</title>
        <authorList>
            <person name="Sun Z."/>
            <person name="Harris H.M."/>
            <person name="McCann A."/>
            <person name="Guo C."/>
            <person name="Argimon S."/>
            <person name="Zhang W."/>
            <person name="Yang X."/>
            <person name="Jeffery I.B."/>
            <person name="Cooney J.C."/>
            <person name="Kagawa T.F."/>
            <person name="Liu W."/>
            <person name="Song Y."/>
            <person name="Salvetti E."/>
            <person name="Wrobel A."/>
            <person name="Rasinkangas P."/>
            <person name="Parkhill J."/>
            <person name="Rea M.C."/>
            <person name="O'Sullivan O."/>
            <person name="Ritari J."/>
            <person name="Douillard F.P."/>
            <person name="Paul Ross R."/>
            <person name="Yang R."/>
            <person name="Briner A.E."/>
            <person name="Felis G.E."/>
            <person name="de Vos W.M."/>
            <person name="Barrangou R."/>
            <person name="Klaenhammer T.R."/>
            <person name="Caufield P.W."/>
            <person name="Cui Y."/>
            <person name="Zhang H."/>
            <person name="O'Toole P.W."/>
        </authorList>
    </citation>
    <scope>NUCLEOTIDE SEQUENCE [LARGE SCALE GENOMIC DNA]</scope>
    <source>
        <strain evidence="2 3">JCM 17158</strain>
    </source>
</reference>
<dbReference type="Proteomes" id="UP000051804">
    <property type="component" value="Unassembled WGS sequence"/>
</dbReference>
<sequence length="423" mass="46834">MNSYAEYYPKAREIADKIFNHPELGWKEHATGELVEAEIQRLNPNIPIEHFCGTGLKVRFDQGRDRTIAFIAELDAVYQPHHPQADPDSGAAHACGHFTQTTVALSLIHALSTTDALSQFTTNVVFIFVPAEEYVDLPYRQQLRAAGKITYFGGKPEAMKRGVFDDIDLAVCIHAIGEEFTKRTVELNCDLAGFNFKYYDFNGRASHAGFDPFSGVNAYSISSLFDTATGMLRQQVKDTELIRFNPVMIDADMSINVIPDHVKIGTDVRYLNLDYANTIMGRLDHAALGAAQALGGSVDITTEVGYLPFRQNHAMNAQVKTVYDETPAIEDIITDRGAIAAAGDIGDLGFMLPSIQISHGGFHGTIHGADFQLVDPEFVLQILPEFVMHSMQRITQHLDTIDLYHRPYADYAATLAKMEATAQ</sequence>
<protein>
    <recommendedName>
        <fullName evidence="1">Peptidase M20 dimerisation domain-containing protein</fullName>
    </recommendedName>
</protein>
<feature type="domain" description="Peptidase M20 dimerisation" evidence="1">
    <location>
        <begin position="197"/>
        <end position="283"/>
    </location>
</feature>
<dbReference type="PANTHER" id="PTHR30575">
    <property type="entry name" value="PEPTIDASE M20"/>
    <property type="match status" value="1"/>
</dbReference>
<dbReference type="PANTHER" id="PTHR30575:SF3">
    <property type="entry name" value="PEPTIDASE M20 DIMERISATION DOMAIN-CONTAINING PROTEIN"/>
    <property type="match status" value="1"/>
</dbReference>
<dbReference type="AlphaFoldDB" id="A0A0R1JMW4"/>
<dbReference type="Gene3D" id="3.40.630.10">
    <property type="entry name" value="Zn peptidases"/>
    <property type="match status" value="1"/>
</dbReference>
<evidence type="ECO:0000313" key="3">
    <source>
        <dbReference type="Proteomes" id="UP000051804"/>
    </source>
</evidence>
<dbReference type="RefSeq" id="WP_056950951.1">
    <property type="nucleotide sequence ID" value="NZ_AZDJ01000022.1"/>
</dbReference>
<gene>
    <name evidence="2" type="ORF">FD02_GL001447</name>
</gene>
<dbReference type="Gene3D" id="3.30.70.360">
    <property type="match status" value="1"/>
</dbReference>
<keyword evidence="3" id="KW-1185">Reference proteome</keyword>
<dbReference type="GO" id="GO:0046657">
    <property type="term" value="P:folic acid catabolic process"/>
    <property type="evidence" value="ECO:0007669"/>
    <property type="project" value="TreeGrafter"/>
</dbReference>
<comment type="caution">
    <text evidence="2">The sequence shown here is derived from an EMBL/GenBank/DDBJ whole genome shotgun (WGS) entry which is preliminary data.</text>
</comment>
<organism evidence="2 3">
    <name type="scientific">Lacticaseibacillus nasuensis JCM 17158</name>
    <dbReference type="NCBI Taxonomy" id="1291734"/>
    <lineage>
        <taxon>Bacteria</taxon>
        <taxon>Bacillati</taxon>
        <taxon>Bacillota</taxon>
        <taxon>Bacilli</taxon>
        <taxon>Lactobacillales</taxon>
        <taxon>Lactobacillaceae</taxon>
        <taxon>Lacticaseibacillus</taxon>
    </lineage>
</organism>